<organism evidence="1 2">
    <name type="scientific">Vaccinium darrowii</name>
    <dbReference type="NCBI Taxonomy" id="229202"/>
    <lineage>
        <taxon>Eukaryota</taxon>
        <taxon>Viridiplantae</taxon>
        <taxon>Streptophyta</taxon>
        <taxon>Embryophyta</taxon>
        <taxon>Tracheophyta</taxon>
        <taxon>Spermatophyta</taxon>
        <taxon>Magnoliopsida</taxon>
        <taxon>eudicotyledons</taxon>
        <taxon>Gunneridae</taxon>
        <taxon>Pentapetalae</taxon>
        <taxon>asterids</taxon>
        <taxon>Ericales</taxon>
        <taxon>Ericaceae</taxon>
        <taxon>Vaccinioideae</taxon>
        <taxon>Vaccinieae</taxon>
        <taxon>Vaccinium</taxon>
    </lineage>
</organism>
<keyword evidence="2" id="KW-1185">Reference proteome</keyword>
<evidence type="ECO:0000313" key="2">
    <source>
        <dbReference type="Proteomes" id="UP000828048"/>
    </source>
</evidence>
<evidence type="ECO:0000313" key="1">
    <source>
        <dbReference type="EMBL" id="KAH7841775.1"/>
    </source>
</evidence>
<accession>A0ACB7XLZ7</accession>
<dbReference type="EMBL" id="CM037160">
    <property type="protein sequence ID" value="KAH7841775.1"/>
    <property type="molecule type" value="Genomic_DNA"/>
</dbReference>
<protein>
    <submittedName>
        <fullName evidence="1">Uncharacterized protein</fullName>
    </submittedName>
</protein>
<reference evidence="1 2" key="1">
    <citation type="journal article" date="2021" name="Hortic Res">
        <title>High-quality reference genome and annotation aids understanding of berry development for evergreen blueberry (Vaccinium darrowii).</title>
        <authorList>
            <person name="Yu J."/>
            <person name="Hulse-Kemp A.M."/>
            <person name="Babiker E."/>
            <person name="Staton M."/>
        </authorList>
    </citation>
    <scope>NUCLEOTIDE SEQUENCE [LARGE SCALE GENOMIC DNA]</scope>
    <source>
        <strain evidence="2">cv. NJ 8807/NJ 8810</strain>
        <tissue evidence="1">Young leaf</tissue>
    </source>
</reference>
<proteinExistence type="predicted"/>
<sequence length="243" mass="27253">MVRELTEWAPDGGDGGGYGDIDLEEDIIYYITLDNAEGLKSLFTHPALSYSFAMELELMSDSRVKKPWDLMRRLNGMLPLNIALDAARGMVYSDLQKPLFTAIVSLCRPSLKSALAANKLLVESYNNIEEFALYYAMEGKLVELAVLLIVAREKVLNGRMMIPQFVRNQILSLIGEQVKLAGECKHREVTEIQQKMIGLNSTALLLEVFERAGHTIGEYLQSQQPGVCILIPRILLPFFAAER</sequence>
<name>A0ACB7XLZ7_9ERIC</name>
<dbReference type="Proteomes" id="UP000828048">
    <property type="component" value="Chromosome 10"/>
</dbReference>
<comment type="caution">
    <text evidence="1">The sequence shown here is derived from an EMBL/GenBank/DDBJ whole genome shotgun (WGS) entry which is preliminary data.</text>
</comment>
<gene>
    <name evidence="1" type="ORF">Vadar_034216</name>
</gene>